<organism evidence="18">
    <name type="scientific">Pongo abelii</name>
    <name type="common">Sumatran orangutan</name>
    <name type="synonym">Pongo pygmaeus abelii</name>
    <dbReference type="NCBI Taxonomy" id="9601"/>
    <lineage>
        <taxon>Eukaryota</taxon>
        <taxon>Metazoa</taxon>
        <taxon>Chordata</taxon>
        <taxon>Craniata</taxon>
        <taxon>Vertebrata</taxon>
        <taxon>Euteleostomi</taxon>
        <taxon>Mammalia</taxon>
        <taxon>Eutheria</taxon>
        <taxon>Euarchontoglires</taxon>
        <taxon>Primates</taxon>
        <taxon>Haplorrhini</taxon>
        <taxon>Catarrhini</taxon>
        <taxon>Hominidae</taxon>
        <taxon>Pongo</taxon>
    </lineage>
</organism>
<evidence type="ECO:0000256" key="8">
    <source>
        <dbReference type="ARBA" id="ARBA00023054"/>
    </source>
</evidence>
<evidence type="ECO:0000256" key="5">
    <source>
        <dbReference type="ARBA" id="ARBA00022968"/>
    </source>
</evidence>
<dbReference type="AlphaFoldDB" id="A0A2J8SKV6"/>
<accession>A0A2J8SKV6</accession>
<keyword evidence="7" id="KW-0333">Golgi apparatus</keyword>
<comment type="caution">
    <text evidence="18">The sequence shown here is derived from an EMBL/GenBank/DDBJ whole genome shotgun (WGS) entry which is preliminary data.</text>
</comment>
<comment type="function">
    <text evidence="14">Catalyzes the transfer of a sulfo group from 3'-phospho-5'-adenylyl sulfate (PAPS) to the 2-OH position of iduronic acid (IdoA) or glucuronic acid (GlcA) within the heparan sulfate (HS) chain and participates in HS biosynthesis. Required for metanephric development of kidney formation, suggesting that 2-O-sulfation within HS is essential for signaling between ureteric bud and metanephric mesenchyme.</text>
</comment>
<keyword evidence="8" id="KW-0175">Coiled coil</keyword>
<name>A0A2J8SKV6_PONAB</name>
<dbReference type="GO" id="GO:0000139">
    <property type="term" value="C:Golgi membrane"/>
    <property type="evidence" value="ECO:0007669"/>
    <property type="project" value="UniProtKB-SubCell"/>
</dbReference>
<comment type="subunit">
    <text evidence="13">Homotrimer. Interacts with the C5-epimerase GLCE.</text>
</comment>
<protein>
    <recommendedName>
        <fullName evidence="12">Heparan sulfate 2-O-sulfotransferase 1</fullName>
    </recommendedName>
    <alternativeName>
        <fullName evidence="17">2-O-sulfotransferase</fullName>
    </alternativeName>
    <alternativeName>
        <fullName evidence="16">HS 2-O-sulfotransferase</fullName>
    </alternativeName>
    <alternativeName>
        <fullName evidence="15">Heparan sulfate 2-sulfotransferase</fullName>
    </alternativeName>
</protein>
<evidence type="ECO:0000256" key="13">
    <source>
        <dbReference type="ARBA" id="ARBA00050011"/>
    </source>
</evidence>
<evidence type="ECO:0000256" key="14">
    <source>
        <dbReference type="ARBA" id="ARBA00093313"/>
    </source>
</evidence>
<keyword evidence="11" id="KW-0325">Glycoprotein</keyword>
<dbReference type="FunFam" id="3.40.50.300:FF:000534">
    <property type="entry name" value="Heparan sulfate 2-O-sulfotransferase 1"/>
    <property type="match status" value="1"/>
</dbReference>
<keyword evidence="4" id="KW-0812">Transmembrane</keyword>
<evidence type="ECO:0000256" key="3">
    <source>
        <dbReference type="ARBA" id="ARBA00022679"/>
    </source>
</evidence>
<dbReference type="Pfam" id="PF03567">
    <property type="entry name" value="Sulfotransfer_2"/>
    <property type="match status" value="1"/>
</dbReference>
<evidence type="ECO:0000256" key="4">
    <source>
        <dbReference type="ARBA" id="ARBA00022692"/>
    </source>
</evidence>
<dbReference type="PANTHER" id="PTHR12129:SF17">
    <property type="entry name" value="HEPARAN SULFATE 2-O-SULFOTRANSFERASE 1"/>
    <property type="match status" value="1"/>
</dbReference>
<evidence type="ECO:0000256" key="7">
    <source>
        <dbReference type="ARBA" id="ARBA00023034"/>
    </source>
</evidence>
<dbReference type="EMBL" id="NDHI03003561">
    <property type="protein sequence ID" value="PNJ21412.1"/>
    <property type="molecule type" value="Genomic_DNA"/>
</dbReference>
<gene>
    <name evidence="18" type="ORF">CR201_G0042133</name>
</gene>
<sequence length="303" mass="35038">MLFLKFIHLEVFRMPERAIARHEVREIEQRHTMDGPRQDATLDEEEDMVIIYNRVPKTASTSFTNIAYDLCAKNKYHVLHINTTKNNPVMSLQDQMRFVKNITSWKEMKPGFYHGHVSYLDFAKFGVKKKPIYINVIRDPIERLVSYYYFLRFGDDYRPGLRRRKQGDKKTFDECVAEGGSDCAPEKLWLQIPFFCGHSSECWNVGSRWAMDQAKYNLINEYFLVGVTEELEDFIMLLEAALPRFFRGATELYRTAPDTATPSHWHGPICGSKSISSLLVKVSPVCKDSHCLGKCSRNGLSAV</sequence>
<dbReference type="SUPFAM" id="SSF52540">
    <property type="entry name" value="P-loop containing nucleoside triphosphate hydrolases"/>
    <property type="match status" value="1"/>
</dbReference>
<dbReference type="Gene3D" id="3.40.50.300">
    <property type="entry name" value="P-loop containing nucleotide triphosphate hydrolases"/>
    <property type="match status" value="1"/>
</dbReference>
<evidence type="ECO:0000256" key="10">
    <source>
        <dbReference type="ARBA" id="ARBA00023157"/>
    </source>
</evidence>
<evidence type="ECO:0000256" key="16">
    <source>
        <dbReference type="ARBA" id="ARBA00093670"/>
    </source>
</evidence>
<keyword evidence="3" id="KW-0808">Transferase</keyword>
<keyword evidence="5" id="KW-0735">Signal-anchor</keyword>
<comment type="subcellular location">
    <subcellularLocation>
        <location evidence="1">Golgi apparatus membrane</location>
        <topology evidence="1">Single-pass type II membrane protein</topology>
    </subcellularLocation>
</comment>
<keyword evidence="9" id="KW-0472">Membrane</keyword>
<evidence type="ECO:0000256" key="9">
    <source>
        <dbReference type="ARBA" id="ARBA00023136"/>
    </source>
</evidence>
<reference evidence="18" key="1">
    <citation type="submission" date="2017-12" db="EMBL/GenBank/DDBJ databases">
        <title>High-resolution comparative analysis of great ape genomes.</title>
        <authorList>
            <person name="Pollen A."/>
            <person name="Hastie A."/>
            <person name="Hormozdiari F."/>
            <person name="Dougherty M."/>
            <person name="Liu R."/>
            <person name="Chaisson M."/>
            <person name="Hoppe E."/>
            <person name="Hill C."/>
            <person name="Pang A."/>
            <person name="Hillier L."/>
            <person name="Baker C."/>
            <person name="Armstrong J."/>
            <person name="Shendure J."/>
            <person name="Paten B."/>
            <person name="Wilson R."/>
            <person name="Chao H."/>
            <person name="Schneider V."/>
            <person name="Ventura M."/>
            <person name="Kronenberg Z."/>
            <person name="Murali S."/>
            <person name="Gordon D."/>
            <person name="Cantsilieris S."/>
            <person name="Munson K."/>
            <person name="Nelson B."/>
            <person name="Raja A."/>
            <person name="Underwood J."/>
            <person name="Diekhans M."/>
            <person name="Fiddes I."/>
            <person name="Haussler D."/>
            <person name="Eichler E."/>
        </authorList>
    </citation>
    <scope>NUCLEOTIDE SEQUENCE [LARGE SCALE GENOMIC DNA]</scope>
    <source>
        <strain evidence="18">Susie</strain>
    </source>
</reference>
<dbReference type="GO" id="GO:0004394">
    <property type="term" value="F:heparan sulfate 2-sulfotransferase activity"/>
    <property type="evidence" value="ECO:0007669"/>
    <property type="project" value="TreeGrafter"/>
</dbReference>
<evidence type="ECO:0000313" key="18">
    <source>
        <dbReference type="EMBL" id="PNJ21412.1"/>
    </source>
</evidence>
<dbReference type="InterPro" id="IPR007734">
    <property type="entry name" value="Heparan_SO4_2-O-STrfase"/>
</dbReference>
<dbReference type="InterPro" id="IPR005331">
    <property type="entry name" value="Sulfotransferase"/>
</dbReference>
<keyword evidence="10" id="KW-1015">Disulfide bond</keyword>
<keyword evidence="6" id="KW-1133">Transmembrane helix</keyword>
<comment type="similarity">
    <text evidence="2">Belongs to the sulfotransferase 3 family.</text>
</comment>
<proteinExistence type="inferred from homology"/>
<evidence type="ECO:0000256" key="11">
    <source>
        <dbReference type="ARBA" id="ARBA00023180"/>
    </source>
</evidence>
<evidence type="ECO:0000256" key="15">
    <source>
        <dbReference type="ARBA" id="ARBA00093643"/>
    </source>
</evidence>
<evidence type="ECO:0000256" key="2">
    <source>
        <dbReference type="ARBA" id="ARBA00010569"/>
    </source>
</evidence>
<evidence type="ECO:0000256" key="17">
    <source>
        <dbReference type="ARBA" id="ARBA00093675"/>
    </source>
</evidence>
<dbReference type="PANTHER" id="PTHR12129">
    <property type="entry name" value="HEPARAN SULFATE 2-O-SULFOTRANSFERASE"/>
    <property type="match status" value="1"/>
</dbReference>
<dbReference type="InterPro" id="IPR027417">
    <property type="entry name" value="P-loop_NTPase"/>
</dbReference>
<evidence type="ECO:0000256" key="6">
    <source>
        <dbReference type="ARBA" id="ARBA00022989"/>
    </source>
</evidence>
<evidence type="ECO:0000256" key="1">
    <source>
        <dbReference type="ARBA" id="ARBA00004323"/>
    </source>
</evidence>
<evidence type="ECO:0000256" key="12">
    <source>
        <dbReference type="ARBA" id="ARBA00039773"/>
    </source>
</evidence>